<evidence type="ECO:0008006" key="4">
    <source>
        <dbReference type="Google" id="ProtNLM"/>
    </source>
</evidence>
<organism evidence="2 3">
    <name type="scientific">Aeromicrobium halocynthiae</name>
    <dbReference type="NCBI Taxonomy" id="560557"/>
    <lineage>
        <taxon>Bacteria</taxon>
        <taxon>Bacillati</taxon>
        <taxon>Actinomycetota</taxon>
        <taxon>Actinomycetes</taxon>
        <taxon>Propionibacteriales</taxon>
        <taxon>Nocardioidaceae</taxon>
        <taxon>Aeromicrobium</taxon>
    </lineage>
</organism>
<gene>
    <name evidence="2" type="ORF">GCM10009821_19960</name>
</gene>
<reference evidence="3" key="1">
    <citation type="journal article" date="2019" name="Int. J. Syst. Evol. Microbiol.">
        <title>The Global Catalogue of Microorganisms (GCM) 10K type strain sequencing project: providing services to taxonomists for standard genome sequencing and annotation.</title>
        <authorList>
            <consortium name="The Broad Institute Genomics Platform"/>
            <consortium name="The Broad Institute Genome Sequencing Center for Infectious Disease"/>
            <person name="Wu L."/>
            <person name="Ma J."/>
        </authorList>
    </citation>
    <scope>NUCLEOTIDE SEQUENCE [LARGE SCALE GENOMIC DNA]</scope>
    <source>
        <strain evidence="3">JCM 15749</strain>
    </source>
</reference>
<feature type="compositionally biased region" description="Basic and acidic residues" evidence="1">
    <location>
        <begin position="43"/>
        <end position="52"/>
    </location>
</feature>
<evidence type="ECO:0000256" key="1">
    <source>
        <dbReference type="SAM" id="MobiDB-lite"/>
    </source>
</evidence>
<dbReference type="Pfam" id="PF14013">
    <property type="entry name" value="MT0933_antitox"/>
    <property type="match status" value="1"/>
</dbReference>
<keyword evidence="3" id="KW-1185">Reference proteome</keyword>
<feature type="region of interest" description="Disordered" evidence="1">
    <location>
        <begin position="42"/>
        <end position="80"/>
    </location>
</feature>
<evidence type="ECO:0000313" key="3">
    <source>
        <dbReference type="Proteomes" id="UP001501480"/>
    </source>
</evidence>
<protein>
    <recommendedName>
        <fullName evidence="4">Antitoxin</fullName>
    </recommendedName>
</protein>
<name>A0ABP5HPV6_9ACTN</name>
<feature type="compositionally biased region" description="Basic and acidic residues" evidence="1">
    <location>
        <begin position="59"/>
        <end position="73"/>
    </location>
</feature>
<dbReference type="EMBL" id="BAAAPY010000006">
    <property type="protein sequence ID" value="GAA2079727.1"/>
    <property type="molecule type" value="Genomic_DNA"/>
</dbReference>
<dbReference type="Proteomes" id="UP001501480">
    <property type="component" value="Unassembled WGS sequence"/>
</dbReference>
<dbReference type="InterPro" id="IPR028037">
    <property type="entry name" value="Antitoxin_Rv0909/MT0933"/>
</dbReference>
<sequence>MGFIDRFRTLDTTELKAKAAELAREHHSTIDSGIDKAAGLADKATKGKHGDTVSKAAAKAKDVVDDVSDDGRGRGGRPAG</sequence>
<proteinExistence type="predicted"/>
<comment type="caution">
    <text evidence="2">The sequence shown here is derived from an EMBL/GenBank/DDBJ whole genome shotgun (WGS) entry which is preliminary data.</text>
</comment>
<evidence type="ECO:0000313" key="2">
    <source>
        <dbReference type="EMBL" id="GAA2079727.1"/>
    </source>
</evidence>
<accession>A0ABP5HPV6</accession>
<dbReference type="RefSeq" id="WP_344327557.1">
    <property type="nucleotide sequence ID" value="NZ_BAAAPY010000006.1"/>
</dbReference>